<dbReference type="SUPFAM" id="SSF57850">
    <property type="entry name" value="RING/U-box"/>
    <property type="match status" value="2"/>
</dbReference>
<comment type="catalytic activity">
    <reaction evidence="1">
        <text>[E2 ubiquitin-conjugating enzyme]-S-ubiquitinyl-L-cysteine + [acceptor protein]-L-lysine = [E2 ubiquitin-conjugating enzyme]-L-cysteine + [acceptor protein]-N(6)-ubiquitinyl-L-lysine.</text>
        <dbReference type="EC" id="2.3.2.31"/>
    </reaction>
</comment>
<feature type="domain" description="RanBP2-type" evidence="15">
    <location>
        <begin position="420"/>
        <end position="449"/>
    </location>
</feature>
<organism evidence="17 18">
    <name type="scientific">Salix udensis</name>
    <dbReference type="NCBI Taxonomy" id="889485"/>
    <lineage>
        <taxon>Eukaryota</taxon>
        <taxon>Viridiplantae</taxon>
        <taxon>Streptophyta</taxon>
        <taxon>Embryophyta</taxon>
        <taxon>Tracheophyta</taxon>
        <taxon>Spermatophyta</taxon>
        <taxon>Magnoliopsida</taxon>
        <taxon>eudicotyledons</taxon>
        <taxon>Gunneridae</taxon>
        <taxon>Pentapetalae</taxon>
        <taxon>rosids</taxon>
        <taxon>fabids</taxon>
        <taxon>Malpighiales</taxon>
        <taxon>Salicaceae</taxon>
        <taxon>Saliceae</taxon>
        <taxon>Salix</taxon>
    </lineage>
</organism>
<comment type="cofactor">
    <cofactor evidence="2">
        <name>Zn(2+)</name>
        <dbReference type="ChEBI" id="CHEBI:29105"/>
    </cofactor>
</comment>
<dbReference type="GO" id="GO:0008270">
    <property type="term" value="F:zinc ion binding"/>
    <property type="evidence" value="ECO:0007669"/>
    <property type="project" value="UniProtKB-KW"/>
</dbReference>
<keyword evidence="14" id="KW-0472">Membrane</keyword>
<dbReference type="EC" id="2.3.2.31" evidence="5"/>
<dbReference type="InterPro" id="IPR001876">
    <property type="entry name" value="Znf_RanBP2"/>
</dbReference>
<dbReference type="CDD" id="cd22583">
    <property type="entry name" value="Rcat_RBR_ARI7-like"/>
    <property type="match status" value="1"/>
</dbReference>
<evidence type="ECO:0000256" key="5">
    <source>
        <dbReference type="ARBA" id="ARBA00012251"/>
    </source>
</evidence>
<evidence type="ECO:0000313" key="17">
    <source>
        <dbReference type="EMBL" id="KAJ6432419.1"/>
    </source>
</evidence>
<feature type="region of interest" description="Disordered" evidence="13">
    <location>
        <begin position="376"/>
        <end position="419"/>
    </location>
</feature>
<dbReference type="SUPFAM" id="SSF90209">
    <property type="entry name" value="Ran binding protein zinc finger-like"/>
    <property type="match status" value="1"/>
</dbReference>
<gene>
    <name evidence="17" type="ORF">OIU84_019622</name>
</gene>
<evidence type="ECO:0000256" key="12">
    <source>
        <dbReference type="PROSITE-ProRule" id="PRU00322"/>
    </source>
</evidence>
<reference evidence="17 18" key="1">
    <citation type="journal article" date="2023" name="Int. J. Mol. Sci.">
        <title>De Novo Assembly and Annotation of 11 Diverse Shrub Willow (Salix) Genomes Reveals Novel Gene Organization in Sex-Linked Regions.</title>
        <authorList>
            <person name="Hyden B."/>
            <person name="Feng K."/>
            <person name="Yates T.B."/>
            <person name="Jawdy S."/>
            <person name="Cereghino C."/>
            <person name="Smart L.B."/>
            <person name="Muchero W."/>
        </authorList>
    </citation>
    <scope>NUCLEOTIDE SEQUENCE [LARGE SCALE GENOMIC DNA]</scope>
    <source>
        <tissue evidence="17">Shoot tip</tissue>
    </source>
</reference>
<feature type="compositionally biased region" description="Low complexity" evidence="13">
    <location>
        <begin position="406"/>
        <end position="416"/>
    </location>
</feature>
<dbReference type="InterPro" id="IPR044066">
    <property type="entry name" value="TRIAD_supradom"/>
</dbReference>
<dbReference type="PROSITE" id="PS50199">
    <property type="entry name" value="ZF_RANBP2_2"/>
    <property type="match status" value="1"/>
</dbReference>
<comment type="caution">
    <text evidence="17">The sequence shown here is derived from an EMBL/GenBank/DDBJ whole genome shotgun (WGS) entry which is preliminary data.</text>
</comment>
<dbReference type="FunFam" id="1.20.120.1750:FF:000005">
    <property type="entry name" value="RBR-type E3 ubiquitin transferase"/>
    <property type="match status" value="1"/>
</dbReference>
<dbReference type="InterPro" id="IPR002867">
    <property type="entry name" value="IBR_dom"/>
</dbReference>
<accession>A0AAD6PJN0</accession>
<dbReference type="EMBL" id="JAPFFJ010000003">
    <property type="protein sequence ID" value="KAJ6432419.1"/>
    <property type="molecule type" value="Genomic_DNA"/>
</dbReference>
<feature type="transmembrane region" description="Helical" evidence="14">
    <location>
        <begin position="489"/>
        <end position="511"/>
    </location>
</feature>
<keyword evidence="14" id="KW-0812">Transmembrane</keyword>
<keyword evidence="8" id="KW-0677">Repeat</keyword>
<evidence type="ECO:0000256" key="7">
    <source>
        <dbReference type="ARBA" id="ARBA00022723"/>
    </source>
</evidence>
<keyword evidence="14" id="KW-1133">Transmembrane helix</keyword>
<evidence type="ECO:0000313" key="18">
    <source>
        <dbReference type="Proteomes" id="UP001162972"/>
    </source>
</evidence>
<dbReference type="GO" id="GO:0061630">
    <property type="term" value="F:ubiquitin protein ligase activity"/>
    <property type="evidence" value="ECO:0007669"/>
    <property type="project" value="UniProtKB-EC"/>
</dbReference>
<dbReference type="Gene3D" id="1.20.120.1750">
    <property type="match status" value="1"/>
</dbReference>
<dbReference type="Pfam" id="PF22191">
    <property type="entry name" value="IBR_1"/>
    <property type="match status" value="1"/>
</dbReference>
<evidence type="ECO:0000256" key="1">
    <source>
        <dbReference type="ARBA" id="ARBA00001798"/>
    </source>
</evidence>
<evidence type="ECO:0000256" key="10">
    <source>
        <dbReference type="ARBA" id="ARBA00022786"/>
    </source>
</evidence>
<keyword evidence="6" id="KW-0808">Transferase</keyword>
<dbReference type="CDD" id="cd20346">
    <property type="entry name" value="BRcat_RBR_ANKIB1"/>
    <property type="match status" value="1"/>
</dbReference>
<evidence type="ECO:0000256" key="4">
    <source>
        <dbReference type="ARBA" id="ARBA00005884"/>
    </source>
</evidence>
<dbReference type="InterPro" id="IPR031127">
    <property type="entry name" value="E3_UB_ligase_RBR"/>
</dbReference>
<keyword evidence="18" id="KW-1185">Reference proteome</keyword>
<evidence type="ECO:0000256" key="11">
    <source>
        <dbReference type="ARBA" id="ARBA00022833"/>
    </source>
</evidence>
<evidence type="ECO:0000256" key="9">
    <source>
        <dbReference type="ARBA" id="ARBA00022771"/>
    </source>
</evidence>
<protein>
    <recommendedName>
        <fullName evidence="5">RBR-type E3 ubiquitin transferase</fullName>
        <ecNumber evidence="5">2.3.2.31</ecNumber>
    </recommendedName>
</protein>
<dbReference type="PROSITE" id="PS01358">
    <property type="entry name" value="ZF_RANBP2_1"/>
    <property type="match status" value="1"/>
</dbReference>
<evidence type="ECO:0000256" key="14">
    <source>
        <dbReference type="SAM" id="Phobius"/>
    </source>
</evidence>
<dbReference type="AlphaFoldDB" id="A0AAD6PJN0"/>
<evidence type="ECO:0000256" key="13">
    <source>
        <dbReference type="SAM" id="MobiDB-lite"/>
    </source>
</evidence>
<keyword evidence="10" id="KW-0833">Ubl conjugation pathway</keyword>
<keyword evidence="11" id="KW-0862">Zinc</keyword>
<proteinExistence type="inferred from homology"/>
<dbReference type="Gene3D" id="2.30.30.380">
    <property type="entry name" value="Zn-finger domain of Sec23/24"/>
    <property type="match status" value="1"/>
</dbReference>
<comment type="similarity">
    <text evidence="4">Belongs to the RBR family. Ariadne subfamily.</text>
</comment>
<evidence type="ECO:0000256" key="8">
    <source>
        <dbReference type="ARBA" id="ARBA00022737"/>
    </source>
</evidence>
<evidence type="ECO:0000256" key="3">
    <source>
        <dbReference type="ARBA" id="ARBA00004906"/>
    </source>
</evidence>
<dbReference type="InterPro" id="IPR036443">
    <property type="entry name" value="Znf_RanBP2_sf"/>
</dbReference>
<evidence type="ECO:0000259" key="15">
    <source>
        <dbReference type="PROSITE" id="PS50199"/>
    </source>
</evidence>
<dbReference type="Pfam" id="PF01485">
    <property type="entry name" value="IBR"/>
    <property type="match status" value="1"/>
</dbReference>
<dbReference type="GO" id="GO:0016567">
    <property type="term" value="P:protein ubiquitination"/>
    <property type="evidence" value="ECO:0007669"/>
    <property type="project" value="InterPro"/>
</dbReference>
<dbReference type="SMART" id="SM00647">
    <property type="entry name" value="IBR"/>
    <property type="match status" value="2"/>
</dbReference>
<evidence type="ECO:0000256" key="2">
    <source>
        <dbReference type="ARBA" id="ARBA00001947"/>
    </source>
</evidence>
<dbReference type="SMART" id="SM00547">
    <property type="entry name" value="ZnF_RBZ"/>
    <property type="match status" value="1"/>
</dbReference>
<evidence type="ECO:0000259" key="16">
    <source>
        <dbReference type="PROSITE" id="PS51873"/>
    </source>
</evidence>
<name>A0AAD6PJN0_9ROSI</name>
<dbReference type="Proteomes" id="UP001162972">
    <property type="component" value="Chromosome 10"/>
</dbReference>
<comment type="pathway">
    <text evidence="3">Protein modification; protein ubiquitination.</text>
</comment>
<keyword evidence="7" id="KW-0479">Metal-binding</keyword>
<keyword evidence="9 12" id="KW-0863">Zinc-finger</keyword>
<dbReference type="PROSITE" id="PS51873">
    <property type="entry name" value="TRIAD"/>
    <property type="match status" value="1"/>
</dbReference>
<evidence type="ECO:0000256" key="6">
    <source>
        <dbReference type="ARBA" id="ARBA00022679"/>
    </source>
</evidence>
<feature type="domain" description="RING-type" evidence="16">
    <location>
        <begin position="1"/>
        <end position="204"/>
    </location>
</feature>
<dbReference type="PANTHER" id="PTHR11685">
    <property type="entry name" value="RBR FAMILY RING FINGER AND IBR DOMAIN-CONTAINING"/>
    <property type="match status" value="1"/>
</dbReference>
<sequence length="534" mass="60569">MLRCPDPSCNAAVGQDMINLLTSDEDSKKHSRYFIRSYIEDNRKGLKNCTSRIQLCEELKHDSGFDMAGSTSDLDLYSMLTKWCPAPGCDYAVDFIVGSGSYDVTCRCAYSFCWNCTEEAHRPVDCGTVAKWILKNSAESENMNWILANSKPCPKCKRPIEKNQGCMHITCTPPCKFEFCWLCLGAWSDHGERTGGFYACNRYETAKQEGVYDETEKRREMAKNSLERYTHYYERWATNQSSRQKALADLQQMQNVHLEKLSDVQCQPESQLKFIIEAWLQIVECRRVLKWTYAYGFYLPEHEHAKRQFFEYVQGEAESGLERLHQCAEKELQIYLNAEGPSKDFNEFRTKLAGLTSVTRNYFENLVRALENGLSDVDSHGTCSRTSSSKSLGGGSSRARAGRGKGSTSRSSGPGRNIDDPGHWSCEHCTFANIKPATICAMCQQRRKAFKNIAGESAKKGYCNLLVCKKPELQQQKRTEKGGKRERKLFSLFVVLNQLYIVLVITSMLTYKGPCKCIQSQLSLPVAVFGALKL</sequence>